<dbReference type="EMBL" id="JABSTQ010010000">
    <property type="protein sequence ID" value="KAG0424255.1"/>
    <property type="molecule type" value="Genomic_DNA"/>
</dbReference>
<protein>
    <submittedName>
        <fullName evidence="1">Uncharacterized protein</fullName>
    </submittedName>
</protein>
<keyword evidence="2" id="KW-1185">Reference proteome</keyword>
<accession>A0AC60PSY8</accession>
<name>A0AC60PSY8_IXOPE</name>
<dbReference type="Proteomes" id="UP000805193">
    <property type="component" value="Unassembled WGS sequence"/>
</dbReference>
<proteinExistence type="predicted"/>
<organism evidence="1 2">
    <name type="scientific">Ixodes persulcatus</name>
    <name type="common">Taiga tick</name>
    <dbReference type="NCBI Taxonomy" id="34615"/>
    <lineage>
        <taxon>Eukaryota</taxon>
        <taxon>Metazoa</taxon>
        <taxon>Ecdysozoa</taxon>
        <taxon>Arthropoda</taxon>
        <taxon>Chelicerata</taxon>
        <taxon>Arachnida</taxon>
        <taxon>Acari</taxon>
        <taxon>Parasitiformes</taxon>
        <taxon>Ixodida</taxon>
        <taxon>Ixodoidea</taxon>
        <taxon>Ixodidae</taxon>
        <taxon>Ixodinae</taxon>
        <taxon>Ixodes</taxon>
    </lineage>
</organism>
<reference evidence="1 2" key="1">
    <citation type="journal article" date="2020" name="Cell">
        <title>Large-Scale Comparative Analyses of Tick Genomes Elucidate Their Genetic Diversity and Vector Capacities.</title>
        <authorList>
            <consortium name="Tick Genome and Microbiome Consortium (TIGMIC)"/>
            <person name="Jia N."/>
            <person name="Wang J."/>
            <person name="Shi W."/>
            <person name="Du L."/>
            <person name="Sun Y."/>
            <person name="Zhan W."/>
            <person name="Jiang J.F."/>
            <person name="Wang Q."/>
            <person name="Zhang B."/>
            <person name="Ji P."/>
            <person name="Bell-Sakyi L."/>
            <person name="Cui X.M."/>
            <person name="Yuan T.T."/>
            <person name="Jiang B.G."/>
            <person name="Yang W.F."/>
            <person name="Lam T.T."/>
            <person name="Chang Q.C."/>
            <person name="Ding S.J."/>
            <person name="Wang X.J."/>
            <person name="Zhu J.G."/>
            <person name="Ruan X.D."/>
            <person name="Zhao L."/>
            <person name="Wei J.T."/>
            <person name="Ye R.Z."/>
            <person name="Que T.C."/>
            <person name="Du C.H."/>
            <person name="Zhou Y.H."/>
            <person name="Cheng J.X."/>
            <person name="Dai P.F."/>
            <person name="Guo W.B."/>
            <person name="Han X.H."/>
            <person name="Huang E.J."/>
            <person name="Li L.F."/>
            <person name="Wei W."/>
            <person name="Gao Y.C."/>
            <person name="Liu J.Z."/>
            <person name="Shao H.Z."/>
            <person name="Wang X."/>
            <person name="Wang C.C."/>
            <person name="Yang T.C."/>
            <person name="Huo Q.B."/>
            <person name="Li W."/>
            <person name="Chen H.Y."/>
            <person name="Chen S.E."/>
            <person name="Zhou L.G."/>
            <person name="Ni X.B."/>
            <person name="Tian J.H."/>
            <person name="Sheng Y."/>
            <person name="Liu T."/>
            <person name="Pan Y.S."/>
            <person name="Xia L.Y."/>
            <person name="Li J."/>
            <person name="Zhao F."/>
            <person name="Cao W.C."/>
        </authorList>
    </citation>
    <scope>NUCLEOTIDE SEQUENCE [LARGE SCALE GENOMIC DNA]</scope>
    <source>
        <strain evidence="1">Iper-2018</strain>
    </source>
</reference>
<gene>
    <name evidence="1" type="ORF">HPB47_000003</name>
</gene>
<sequence length="132" mass="14821">MKHASLETLHMNIEKSMLAATATVHWKKRRGKIATFMKWCAHSVAKLTVWSILTAGRVYAYAPRAKQRASSQMALLLRPLAPLTRAVNQLLSPKYYCSMVPPSNQQAGQRSPRPPDVCPTAGFYSRKQPLEQ</sequence>
<evidence type="ECO:0000313" key="2">
    <source>
        <dbReference type="Proteomes" id="UP000805193"/>
    </source>
</evidence>
<evidence type="ECO:0000313" key="1">
    <source>
        <dbReference type="EMBL" id="KAG0424255.1"/>
    </source>
</evidence>
<comment type="caution">
    <text evidence="1">The sequence shown here is derived from an EMBL/GenBank/DDBJ whole genome shotgun (WGS) entry which is preliminary data.</text>
</comment>